<dbReference type="RefSeq" id="XP_018295628.1">
    <property type="nucleotide sequence ID" value="XM_018435017.1"/>
</dbReference>
<reference evidence="2" key="1">
    <citation type="submission" date="2015-06" db="EMBL/GenBank/DDBJ databases">
        <title>Expansion of signal transduction pathways in fungi by whole-genome duplication.</title>
        <authorList>
            <consortium name="DOE Joint Genome Institute"/>
            <person name="Corrochano L.M."/>
            <person name="Kuo A."/>
            <person name="Marcet-Houben M."/>
            <person name="Polaino S."/>
            <person name="Salamov A."/>
            <person name="Villalobos J.M."/>
            <person name="Alvarez M.I."/>
            <person name="Avalos J."/>
            <person name="Benito E.P."/>
            <person name="Benoit I."/>
            <person name="Burger G."/>
            <person name="Camino L.P."/>
            <person name="Canovas D."/>
            <person name="Cerda-Olmedo E."/>
            <person name="Cheng J.-F."/>
            <person name="Dominguez A."/>
            <person name="Elias M."/>
            <person name="Eslava A.P."/>
            <person name="Glaser F."/>
            <person name="Grimwood J."/>
            <person name="Gutierrez G."/>
            <person name="Heitman J."/>
            <person name="Henrissat B."/>
            <person name="Iturriaga E.A."/>
            <person name="Lang B.F."/>
            <person name="Lavin J.L."/>
            <person name="Lee S."/>
            <person name="Li W."/>
            <person name="Lindquist E."/>
            <person name="Lopez-Garcia S."/>
            <person name="Luque E.M."/>
            <person name="Marcos A.T."/>
            <person name="Martin J."/>
            <person name="McCluskey K."/>
            <person name="Medina H.R."/>
            <person name="Miralles-Duran A."/>
            <person name="Miyazaki A."/>
            <person name="Munoz-Torres E."/>
            <person name="Oguiza J.A."/>
            <person name="Ohm R."/>
            <person name="Olmedo M."/>
            <person name="Orejas M."/>
            <person name="Ortiz-Castellanos L."/>
            <person name="Pisabarro A.G."/>
            <person name="Rodriguez-Romero J."/>
            <person name="Ruiz-Herrera J."/>
            <person name="Ruiz-Vazquez R."/>
            <person name="Sanz C."/>
            <person name="Schackwitz W."/>
            <person name="Schmutz J."/>
            <person name="Shahriari M."/>
            <person name="Shelest E."/>
            <person name="Silva-Franco F."/>
            <person name="Soanes D."/>
            <person name="Syed K."/>
            <person name="Tagua V.G."/>
            <person name="Talbot N.J."/>
            <person name="Thon M."/>
            <person name="De vries R.P."/>
            <person name="Wiebenga A."/>
            <person name="Yadav J.S."/>
            <person name="Braun E.L."/>
            <person name="Baker S."/>
            <person name="Garre V."/>
            <person name="Horwitz B."/>
            <person name="Torres-Martinez S."/>
            <person name="Idnurm A."/>
            <person name="Herrera-Estrella A."/>
            <person name="Gabaldon T."/>
            <person name="Grigoriev I.V."/>
        </authorList>
    </citation>
    <scope>NUCLEOTIDE SEQUENCE [LARGE SCALE GENOMIC DNA]</scope>
    <source>
        <strain evidence="2">NRRL 1555(-)</strain>
    </source>
</reference>
<accession>A0A167PAY9</accession>
<gene>
    <name evidence="1" type="ORF">PHYBLDRAFT_164492</name>
</gene>
<evidence type="ECO:0000313" key="2">
    <source>
        <dbReference type="Proteomes" id="UP000077315"/>
    </source>
</evidence>
<name>A0A167PAY9_PHYB8</name>
<dbReference type="VEuPathDB" id="FungiDB:PHYBLDRAFT_164492"/>
<evidence type="ECO:0000313" key="1">
    <source>
        <dbReference type="EMBL" id="OAD77588.1"/>
    </source>
</evidence>
<organism evidence="1 2">
    <name type="scientific">Phycomyces blakesleeanus (strain ATCC 8743b / DSM 1359 / FGSC 10004 / NBRC 33097 / NRRL 1555)</name>
    <dbReference type="NCBI Taxonomy" id="763407"/>
    <lineage>
        <taxon>Eukaryota</taxon>
        <taxon>Fungi</taxon>
        <taxon>Fungi incertae sedis</taxon>
        <taxon>Mucoromycota</taxon>
        <taxon>Mucoromycotina</taxon>
        <taxon>Mucoromycetes</taxon>
        <taxon>Mucorales</taxon>
        <taxon>Phycomycetaceae</taxon>
        <taxon>Phycomyces</taxon>
    </lineage>
</organism>
<proteinExistence type="predicted"/>
<protein>
    <submittedName>
        <fullName evidence="1">Uncharacterized protein</fullName>
    </submittedName>
</protein>
<keyword evidence="2" id="KW-1185">Reference proteome</keyword>
<dbReference type="InParanoid" id="A0A167PAY9"/>
<sequence>MGWDTIRYDTIRYDTITIRLRYDYDTIRWDGMGCDGMGQDVMEATQMIKYEHGYTNTTLFLYVREISDMSITIRTASLYDMSTITIRYDVMGYDVMGYDAMRLRYDYDYDMTTIRYDRIKWGSIG</sequence>
<dbReference type="Proteomes" id="UP000077315">
    <property type="component" value="Unassembled WGS sequence"/>
</dbReference>
<dbReference type="EMBL" id="KV440974">
    <property type="protein sequence ID" value="OAD77588.1"/>
    <property type="molecule type" value="Genomic_DNA"/>
</dbReference>
<dbReference type="AlphaFoldDB" id="A0A167PAY9"/>
<dbReference type="OrthoDB" id="7362584at2759"/>
<dbReference type="GeneID" id="28995923"/>